<reference evidence="1" key="2">
    <citation type="journal article" date="2015" name="Data Brief">
        <title>Shoot transcriptome of the giant reed, Arundo donax.</title>
        <authorList>
            <person name="Barrero R.A."/>
            <person name="Guerrero F.D."/>
            <person name="Moolhuijzen P."/>
            <person name="Goolsby J.A."/>
            <person name="Tidwell J."/>
            <person name="Bellgard S.E."/>
            <person name="Bellgard M.I."/>
        </authorList>
    </citation>
    <scope>NUCLEOTIDE SEQUENCE</scope>
    <source>
        <tissue evidence="1">Shoot tissue taken approximately 20 cm above the soil surface</tissue>
    </source>
</reference>
<dbReference type="AlphaFoldDB" id="A0A0A9CX71"/>
<reference evidence="1" key="1">
    <citation type="submission" date="2014-09" db="EMBL/GenBank/DDBJ databases">
        <authorList>
            <person name="Magalhaes I.L.F."/>
            <person name="Oliveira U."/>
            <person name="Santos F.R."/>
            <person name="Vidigal T.H.D.A."/>
            <person name="Brescovit A.D."/>
            <person name="Santos A.J."/>
        </authorList>
    </citation>
    <scope>NUCLEOTIDE SEQUENCE</scope>
    <source>
        <tissue evidence="1">Shoot tissue taken approximately 20 cm above the soil surface</tissue>
    </source>
</reference>
<sequence length="47" mass="5584">MMYTKYTIAFYCAHYNWYITDIYNISKHTFSLPKSNTPNTSLNKIGK</sequence>
<accession>A0A0A9CX71</accession>
<proteinExistence type="predicted"/>
<dbReference type="EMBL" id="GBRH01221823">
    <property type="protein sequence ID" value="JAD76072.1"/>
    <property type="molecule type" value="Transcribed_RNA"/>
</dbReference>
<protein>
    <submittedName>
        <fullName evidence="1">Uncharacterized protein</fullName>
    </submittedName>
</protein>
<evidence type="ECO:0000313" key="1">
    <source>
        <dbReference type="EMBL" id="JAD76072.1"/>
    </source>
</evidence>
<organism evidence="1">
    <name type="scientific">Arundo donax</name>
    <name type="common">Giant reed</name>
    <name type="synonym">Donax arundinaceus</name>
    <dbReference type="NCBI Taxonomy" id="35708"/>
    <lineage>
        <taxon>Eukaryota</taxon>
        <taxon>Viridiplantae</taxon>
        <taxon>Streptophyta</taxon>
        <taxon>Embryophyta</taxon>
        <taxon>Tracheophyta</taxon>
        <taxon>Spermatophyta</taxon>
        <taxon>Magnoliopsida</taxon>
        <taxon>Liliopsida</taxon>
        <taxon>Poales</taxon>
        <taxon>Poaceae</taxon>
        <taxon>PACMAD clade</taxon>
        <taxon>Arundinoideae</taxon>
        <taxon>Arundineae</taxon>
        <taxon>Arundo</taxon>
    </lineage>
</organism>
<name>A0A0A9CX71_ARUDO</name>